<dbReference type="EMBL" id="BK014953">
    <property type="protein sequence ID" value="DAD84169.1"/>
    <property type="molecule type" value="Genomic_DNA"/>
</dbReference>
<reference evidence="1" key="1">
    <citation type="journal article" date="2021" name="Proc. Natl. Acad. Sci. U.S.A.">
        <title>A Catalog of Tens of Thousands of Viruses from Human Metagenomes Reveals Hidden Associations with Chronic Diseases.</title>
        <authorList>
            <person name="Tisza M.J."/>
            <person name="Buck C.B."/>
        </authorList>
    </citation>
    <scope>NUCLEOTIDE SEQUENCE</scope>
    <source>
        <strain evidence="1">CtsIQ24</strain>
    </source>
</reference>
<evidence type="ECO:0000313" key="1">
    <source>
        <dbReference type="EMBL" id="DAD84169.1"/>
    </source>
</evidence>
<sequence>MKHAWKRVKNVYLFPKYIRDDKEFIIESSPAGVFNVYDKNGSFLAKLKQLKAAKLFCDEY</sequence>
<accession>A0A8S5MPD1</accession>
<name>A0A8S5MPD1_9CAUD</name>
<protein>
    <submittedName>
        <fullName evidence="1">Uncharacterized protein</fullName>
    </submittedName>
</protein>
<organism evidence="1">
    <name type="scientific">Siphoviridae sp. ctsIQ24</name>
    <dbReference type="NCBI Taxonomy" id="2826484"/>
    <lineage>
        <taxon>Viruses</taxon>
        <taxon>Duplodnaviria</taxon>
        <taxon>Heunggongvirae</taxon>
        <taxon>Uroviricota</taxon>
        <taxon>Caudoviricetes</taxon>
    </lineage>
</organism>
<proteinExistence type="predicted"/>